<keyword evidence="2" id="KW-0732">Signal</keyword>
<accession>A0A931IF66</accession>
<name>A0A931IF66_9NOCA</name>
<keyword evidence="5" id="KW-0378">Hydrolase</keyword>
<dbReference type="GO" id="GO:0016787">
    <property type="term" value="F:hydrolase activity"/>
    <property type="evidence" value="ECO:0007669"/>
    <property type="project" value="UniProtKB-KW"/>
</dbReference>
<dbReference type="Pfam" id="PF11954">
    <property type="entry name" value="DUF3471"/>
    <property type="match status" value="1"/>
</dbReference>
<feature type="region of interest" description="Disordered" evidence="1">
    <location>
        <begin position="22"/>
        <end position="52"/>
    </location>
</feature>
<evidence type="ECO:0000256" key="2">
    <source>
        <dbReference type="SAM" id="SignalP"/>
    </source>
</evidence>
<dbReference type="Pfam" id="PF00144">
    <property type="entry name" value="Beta-lactamase"/>
    <property type="match status" value="1"/>
</dbReference>
<feature type="signal peptide" evidence="2">
    <location>
        <begin position="1"/>
        <end position="25"/>
    </location>
</feature>
<dbReference type="EMBL" id="JADMLG010000013">
    <property type="protein sequence ID" value="MBH0780146.1"/>
    <property type="molecule type" value="Genomic_DNA"/>
</dbReference>
<evidence type="ECO:0000259" key="3">
    <source>
        <dbReference type="Pfam" id="PF00144"/>
    </source>
</evidence>
<dbReference type="InterPro" id="IPR012338">
    <property type="entry name" value="Beta-lactam/transpept-like"/>
</dbReference>
<feature type="domain" description="Peptidase S12 Pab87-related C-terminal" evidence="4">
    <location>
        <begin position="438"/>
        <end position="506"/>
    </location>
</feature>
<proteinExistence type="predicted"/>
<sequence length="532" mass="56033">MTRRRFYAAAIPVAALVLVTTPSCSSSHPDTPATGTATSSTQPPAPPNEVSGLALPDRAVEVAVGELDGLVDSLMRESGIPGMAVAVVHGGKTVYSKGFGVREAGRAERVDADTVFQLASVSKSLAATVVAHQVGAGAVTWETPVVSKLPWFALKDPNVSATVTVGDLFSHRSGLPDHAGDRLEDLGYDRRQVLERLRMEPLDPFRITYHYTNFGLTAAAEAVATGAGVEWAQLSRDTVYAPLGMNSTSSRYEDYRNRPNRAVGHTSVDGRWVSGAVRDADAQAPAGGASSSVNDMARWLRMLLADGTVDGATIAPPQALLPALTPQIVSAPPAAPQARAGFYGYGYNVSSTSAARVTYSHSGAFALGAATNFLVIPSADVAIVALTNAAPIGVPETLTAEFADLVQYGKVREDWRALYRAAFASMDDPEGALVAVTPPTAPAPPKPLAAYAGTYGNDYWGPATVTETDGALTLTLGPTARTYPLRHWDGDTFTFTLSGENAPPGTISQARFTDDTVTLEYFDEEGLGTFRR</sequence>
<dbReference type="PANTHER" id="PTHR46825:SF15">
    <property type="entry name" value="BETA-LACTAMASE-RELATED DOMAIN-CONTAINING PROTEIN"/>
    <property type="match status" value="1"/>
</dbReference>
<protein>
    <submittedName>
        <fullName evidence="5">Serine hydrolase</fullName>
    </submittedName>
</protein>
<comment type="caution">
    <text evidence="5">The sequence shown here is derived from an EMBL/GenBank/DDBJ whole genome shotgun (WGS) entry which is preliminary data.</text>
</comment>
<reference evidence="5" key="1">
    <citation type="submission" date="2020-11" db="EMBL/GenBank/DDBJ databases">
        <title>Nocardia NEAU-351.nov., a novel actinomycete isolated from the cow dung.</title>
        <authorList>
            <person name="Zhang X."/>
        </authorList>
    </citation>
    <scope>NUCLEOTIDE SEQUENCE</scope>
    <source>
        <strain evidence="5">NEAU-351</strain>
    </source>
</reference>
<dbReference type="AlphaFoldDB" id="A0A931IF66"/>
<feature type="domain" description="Beta-lactamase-related" evidence="3">
    <location>
        <begin position="67"/>
        <end position="401"/>
    </location>
</feature>
<organism evidence="5 6">
    <name type="scientific">Nocardia bovistercoris</name>
    <dbReference type="NCBI Taxonomy" id="2785916"/>
    <lineage>
        <taxon>Bacteria</taxon>
        <taxon>Bacillati</taxon>
        <taxon>Actinomycetota</taxon>
        <taxon>Actinomycetes</taxon>
        <taxon>Mycobacteriales</taxon>
        <taxon>Nocardiaceae</taxon>
        <taxon>Nocardia</taxon>
    </lineage>
</organism>
<dbReference type="InterPro" id="IPR001466">
    <property type="entry name" value="Beta-lactam-related"/>
</dbReference>
<dbReference type="Proteomes" id="UP000655751">
    <property type="component" value="Unassembled WGS sequence"/>
</dbReference>
<evidence type="ECO:0000256" key="1">
    <source>
        <dbReference type="SAM" id="MobiDB-lite"/>
    </source>
</evidence>
<dbReference type="PANTHER" id="PTHR46825">
    <property type="entry name" value="D-ALANYL-D-ALANINE-CARBOXYPEPTIDASE/ENDOPEPTIDASE AMPH"/>
    <property type="match status" value="1"/>
</dbReference>
<evidence type="ECO:0000313" key="6">
    <source>
        <dbReference type="Proteomes" id="UP000655751"/>
    </source>
</evidence>
<dbReference type="RefSeq" id="WP_196152427.1">
    <property type="nucleotide sequence ID" value="NZ_JADMLG010000013.1"/>
</dbReference>
<feature type="compositionally biased region" description="Low complexity" evidence="1">
    <location>
        <begin position="31"/>
        <end position="42"/>
    </location>
</feature>
<dbReference type="InterPro" id="IPR050491">
    <property type="entry name" value="AmpC-like"/>
</dbReference>
<dbReference type="Gene3D" id="2.40.128.600">
    <property type="match status" value="1"/>
</dbReference>
<dbReference type="InterPro" id="IPR021860">
    <property type="entry name" value="Peptidase_S12_Pab87-rel_C"/>
</dbReference>
<evidence type="ECO:0000313" key="5">
    <source>
        <dbReference type="EMBL" id="MBH0780146.1"/>
    </source>
</evidence>
<gene>
    <name evidence="5" type="ORF">IT779_28125</name>
</gene>
<keyword evidence="6" id="KW-1185">Reference proteome</keyword>
<dbReference type="SUPFAM" id="SSF56601">
    <property type="entry name" value="beta-lactamase/transpeptidase-like"/>
    <property type="match status" value="1"/>
</dbReference>
<feature type="chain" id="PRO_5037095296" evidence="2">
    <location>
        <begin position="26"/>
        <end position="532"/>
    </location>
</feature>
<evidence type="ECO:0000259" key="4">
    <source>
        <dbReference type="Pfam" id="PF11954"/>
    </source>
</evidence>
<dbReference type="Gene3D" id="3.40.710.10">
    <property type="entry name" value="DD-peptidase/beta-lactamase superfamily"/>
    <property type="match status" value="1"/>
</dbReference>